<dbReference type="Gene3D" id="2.30.30.40">
    <property type="entry name" value="SH3 Domains"/>
    <property type="match status" value="1"/>
</dbReference>
<evidence type="ECO:0000256" key="3">
    <source>
        <dbReference type="ARBA" id="ARBA00022801"/>
    </source>
</evidence>
<dbReference type="GO" id="GO:0008234">
    <property type="term" value="F:cysteine-type peptidase activity"/>
    <property type="evidence" value="ECO:0007669"/>
    <property type="project" value="UniProtKB-KW"/>
</dbReference>
<proteinExistence type="inferred from homology"/>
<dbReference type="EMBL" id="AP024601">
    <property type="protein sequence ID" value="BCU82366.1"/>
    <property type="molecule type" value="Genomic_DNA"/>
</dbReference>
<reference evidence="6" key="1">
    <citation type="journal article" date="2013" name="Int. J. Syst. Evol. Microbiol.">
        <title>Polycladomyces abyssicola gen. nov., sp. nov., a thermophilic filamentous bacterium isolated from hemipelagic sediment.</title>
        <authorList>
            <person name="Tsubouchi T."/>
            <person name="Shimane Y."/>
            <person name="Mori K."/>
            <person name="Usui K."/>
            <person name="Hiraki T."/>
            <person name="Tame A."/>
            <person name="Uematsu K."/>
            <person name="Maruyama T."/>
            <person name="Hatada Y."/>
        </authorList>
    </citation>
    <scope>NUCLEOTIDE SEQUENCE</scope>
    <source>
        <strain evidence="6">JIR-001</strain>
    </source>
</reference>
<keyword evidence="7" id="KW-1185">Reference proteome</keyword>
<evidence type="ECO:0000256" key="4">
    <source>
        <dbReference type="ARBA" id="ARBA00022807"/>
    </source>
</evidence>
<dbReference type="PROSITE" id="PS51935">
    <property type="entry name" value="NLPC_P60"/>
    <property type="match status" value="1"/>
</dbReference>
<reference evidence="6" key="2">
    <citation type="journal article" date="2021" name="Microbiol. Resour. Announc.">
        <title>Complete Genome Sequence of Polycladomyces abyssicola JIR-001T, Isolated from Hemipelagic Sediment in Deep Seawater.</title>
        <authorList>
            <person name="Tsubouchi T."/>
            <person name="Kaneko Y."/>
        </authorList>
    </citation>
    <scope>NUCLEOTIDE SEQUENCE</scope>
    <source>
        <strain evidence="6">JIR-001</strain>
    </source>
</reference>
<evidence type="ECO:0000256" key="2">
    <source>
        <dbReference type="ARBA" id="ARBA00022670"/>
    </source>
</evidence>
<dbReference type="Gene3D" id="3.90.1720.10">
    <property type="entry name" value="endopeptidase domain like (from Nostoc punctiforme)"/>
    <property type="match status" value="1"/>
</dbReference>
<dbReference type="SUPFAM" id="SSF54001">
    <property type="entry name" value="Cysteine proteinases"/>
    <property type="match status" value="1"/>
</dbReference>
<dbReference type="RefSeq" id="WP_212772708.1">
    <property type="nucleotide sequence ID" value="NZ_AP024601.1"/>
</dbReference>
<feature type="domain" description="NlpC/P60" evidence="5">
    <location>
        <begin position="177"/>
        <end position="302"/>
    </location>
</feature>
<dbReference type="Pfam" id="PF18348">
    <property type="entry name" value="SH3_16"/>
    <property type="match status" value="1"/>
</dbReference>
<evidence type="ECO:0000259" key="5">
    <source>
        <dbReference type="PROSITE" id="PS51935"/>
    </source>
</evidence>
<dbReference type="Pfam" id="PF00877">
    <property type="entry name" value="NLPC_P60"/>
    <property type="match status" value="1"/>
</dbReference>
<keyword evidence="4" id="KW-0788">Thiol protease</keyword>
<dbReference type="Proteomes" id="UP000677436">
    <property type="component" value="Chromosome"/>
</dbReference>
<dbReference type="GO" id="GO:0006508">
    <property type="term" value="P:proteolysis"/>
    <property type="evidence" value="ECO:0007669"/>
    <property type="project" value="UniProtKB-KW"/>
</dbReference>
<evidence type="ECO:0000256" key="1">
    <source>
        <dbReference type="ARBA" id="ARBA00007074"/>
    </source>
</evidence>
<evidence type="ECO:0000313" key="6">
    <source>
        <dbReference type="EMBL" id="BCU82366.1"/>
    </source>
</evidence>
<dbReference type="InterPro" id="IPR038765">
    <property type="entry name" value="Papain-like_cys_pep_sf"/>
</dbReference>
<gene>
    <name evidence="6" type="ORF">JIR001_21490</name>
</gene>
<dbReference type="PANTHER" id="PTHR47053">
    <property type="entry name" value="MUREIN DD-ENDOPEPTIDASE MEPH-RELATED"/>
    <property type="match status" value="1"/>
</dbReference>
<protein>
    <submittedName>
        <fullName evidence="6">Peptidase P60</fullName>
    </submittedName>
</protein>
<evidence type="ECO:0000313" key="7">
    <source>
        <dbReference type="Proteomes" id="UP000677436"/>
    </source>
</evidence>
<sequence>MTIAYVRVPVANVWKDPDRPRENDGVFLERHPSVSNWLSRLDEEKDGRLGLVGRLETQLLLGEPVWVKEEINGWAHVFIPGQPHHEEQRGYPGWVPAHHLAYHPDFHHAWESHPFAIVTALKTGLLIDGAQRTVEIGWLTRLPFIGEANGDAIVMTPTGIPGRVPAEHVHVGRTLPVAAADRRIETARRFLGLPYLWGGTSVYGMDCSGFVYRVFEACGIRIPRDAHVQAAFGQRIERDSLEPADLVFFAYEQGKGRIHHVGMYVGDDHFIHAPRTGLPVQVQSLSQDAPYAEEFCFGRRYDGSEFPASIPLTADMVGEET</sequence>
<dbReference type="InterPro" id="IPR041382">
    <property type="entry name" value="SH3_16"/>
</dbReference>
<accession>A0A8D5ZPH3</accession>
<dbReference type="KEGG" id="pabs:JIR001_21490"/>
<dbReference type="InterPro" id="IPR000064">
    <property type="entry name" value="NLP_P60_dom"/>
</dbReference>
<dbReference type="InterPro" id="IPR051202">
    <property type="entry name" value="Peptidase_C40"/>
</dbReference>
<keyword evidence="3" id="KW-0378">Hydrolase</keyword>
<comment type="similarity">
    <text evidence="1">Belongs to the peptidase C40 family.</text>
</comment>
<dbReference type="AlphaFoldDB" id="A0A8D5ZPH3"/>
<organism evidence="6 7">
    <name type="scientific">Polycladomyces abyssicola</name>
    <dbReference type="NCBI Taxonomy" id="1125966"/>
    <lineage>
        <taxon>Bacteria</taxon>
        <taxon>Bacillati</taxon>
        <taxon>Bacillota</taxon>
        <taxon>Bacilli</taxon>
        <taxon>Bacillales</taxon>
        <taxon>Thermoactinomycetaceae</taxon>
        <taxon>Polycladomyces</taxon>
    </lineage>
</organism>
<dbReference type="PANTHER" id="PTHR47053:SF3">
    <property type="entry name" value="GAMMA-D-GLUTAMYL-L-LYSINE DIPEPTIDYL-PEPTIDASE"/>
    <property type="match status" value="1"/>
</dbReference>
<keyword evidence="2" id="KW-0645">Protease</keyword>
<name>A0A8D5ZPH3_9BACL</name>